<dbReference type="InterPro" id="IPR044878">
    <property type="entry name" value="UbiA_sf"/>
</dbReference>
<protein>
    <submittedName>
        <fullName evidence="6">UbiA prenyltransferase family-domain-containing protein</fullName>
    </submittedName>
</protein>
<evidence type="ECO:0000256" key="4">
    <source>
        <dbReference type="ARBA" id="ARBA00023136"/>
    </source>
</evidence>
<proteinExistence type="predicted"/>
<comment type="subcellular location">
    <subcellularLocation>
        <location evidence="1">Membrane</location>
        <topology evidence="1">Multi-pass membrane protein</topology>
    </subcellularLocation>
</comment>
<evidence type="ECO:0000256" key="3">
    <source>
        <dbReference type="ARBA" id="ARBA00022989"/>
    </source>
</evidence>
<accession>A0A433D2Y0</accession>
<evidence type="ECO:0000256" key="1">
    <source>
        <dbReference type="ARBA" id="ARBA00004141"/>
    </source>
</evidence>
<keyword evidence="3 5" id="KW-1133">Transmembrane helix</keyword>
<organism evidence="6 7">
    <name type="scientific">Jimgerdemannia flammicorona</name>
    <dbReference type="NCBI Taxonomy" id="994334"/>
    <lineage>
        <taxon>Eukaryota</taxon>
        <taxon>Fungi</taxon>
        <taxon>Fungi incertae sedis</taxon>
        <taxon>Mucoromycota</taxon>
        <taxon>Mucoromycotina</taxon>
        <taxon>Endogonomycetes</taxon>
        <taxon>Endogonales</taxon>
        <taxon>Endogonaceae</taxon>
        <taxon>Jimgerdemannia</taxon>
    </lineage>
</organism>
<keyword evidence="6" id="KW-0808">Transferase</keyword>
<evidence type="ECO:0000313" key="7">
    <source>
        <dbReference type="Proteomes" id="UP000268093"/>
    </source>
</evidence>
<keyword evidence="7" id="KW-1185">Reference proteome</keyword>
<evidence type="ECO:0000256" key="5">
    <source>
        <dbReference type="SAM" id="Phobius"/>
    </source>
</evidence>
<evidence type="ECO:0000313" key="6">
    <source>
        <dbReference type="EMBL" id="RUP45194.1"/>
    </source>
</evidence>
<dbReference type="Proteomes" id="UP000268093">
    <property type="component" value="Unassembled WGS sequence"/>
</dbReference>
<sequence>MHRVTHNTPLPDVGISPSSKNHIRVPSSSAIFLRLALNAIRREVFLAYKLTYRDWRTTIVPTMLLTLGAFYYPSQQLPLRFMVTLCQSFESCSLTYTDIFDSRRTNQIWGVEEDKINKPDRPIPSGLVSIEGAKVRLAVSSVLYIVFAYLMAGWWPGALGAVMWLTLCAIYELGDWHRNPFLKSFWNAPGAWLQLAITQSLILEANAGDTAGLPAQPWSYAWGPAICIFVTSLAHIQDFRDIEGDSAVGRITLPILIGDAPARWVTVPALFANVKMMTFVGRACLGAAQTVPYEVAVVEWLSLACAIWTAFRLIAYRSPAEDQKTYMSFCAVYCIQMLYSGVCTGAASWGRV</sequence>
<dbReference type="AlphaFoldDB" id="A0A433D2Y0"/>
<name>A0A433D2Y0_9FUNG</name>
<dbReference type="PANTHER" id="PTHR42723:SF1">
    <property type="entry name" value="CHLOROPHYLL SYNTHASE, CHLOROPLASTIC"/>
    <property type="match status" value="1"/>
</dbReference>
<dbReference type="GO" id="GO:0016020">
    <property type="term" value="C:membrane"/>
    <property type="evidence" value="ECO:0007669"/>
    <property type="project" value="UniProtKB-SubCell"/>
</dbReference>
<dbReference type="Pfam" id="PF01040">
    <property type="entry name" value="UbiA"/>
    <property type="match status" value="1"/>
</dbReference>
<dbReference type="OrthoDB" id="1393842at2759"/>
<reference evidence="6 7" key="1">
    <citation type="journal article" date="2018" name="New Phytol.">
        <title>Phylogenomics of Endogonaceae and evolution of mycorrhizas within Mucoromycota.</title>
        <authorList>
            <person name="Chang Y."/>
            <person name="Desiro A."/>
            <person name="Na H."/>
            <person name="Sandor L."/>
            <person name="Lipzen A."/>
            <person name="Clum A."/>
            <person name="Barry K."/>
            <person name="Grigoriev I.V."/>
            <person name="Martin F.M."/>
            <person name="Stajich J.E."/>
            <person name="Smith M.E."/>
            <person name="Bonito G."/>
            <person name="Spatafora J.W."/>
        </authorList>
    </citation>
    <scope>NUCLEOTIDE SEQUENCE [LARGE SCALE GENOMIC DNA]</scope>
    <source>
        <strain evidence="6 7">GMNB39</strain>
    </source>
</reference>
<feature type="transmembrane region" description="Helical" evidence="5">
    <location>
        <begin position="137"/>
        <end position="155"/>
    </location>
</feature>
<evidence type="ECO:0000256" key="2">
    <source>
        <dbReference type="ARBA" id="ARBA00022692"/>
    </source>
</evidence>
<dbReference type="Gene3D" id="1.10.357.140">
    <property type="entry name" value="UbiA prenyltransferase"/>
    <property type="match status" value="1"/>
</dbReference>
<keyword evidence="2 5" id="KW-0812">Transmembrane</keyword>
<keyword evidence="4 5" id="KW-0472">Membrane</keyword>
<dbReference type="InterPro" id="IPR050475">
    <property type="entry name" value="Prenyltransferase_related"/>
</dbReference>
<dbReference type="InterPro" id="IPR000537">
    <property type="entry name" value="UbiA_prenyltransferase"/>
</dbReference>
<dbReference type="GO" id="GO:0016765">
    <property type="term" value="F:transferase activity, transferring alkyl or aryl (other than methyl) groups"/>
    <property type="evidence" value="ECO:0007669"/>
    <property type="project" value="InterPro"/>
</dbReference>
<comment type="caution">
    <text evidence="6">The sequence shown here is derived from an EMBL/GenBank/DDBJ whole genome shotgun (WGS) entry which is preliminary data.</text>
</comment>
<dbReference type="EMBL" id="RBNI01007668">
    <property type="protein sequence ID" value="RUP45194.1"/>
    <property type="molecule type" value="Genomic_DNA"/>
</dbReference>
<dbReference type="PANTHER" id="PTHR42723">
    <property type="entry name" value="CHLOROPHYLL SYNTHASE"/>
    <property type="match status" value="1"/>
</dbReference>
<gene>
    <name evidence="6" type="ORF">BC936DRAFT_148498</name>
</gene>
<dbReference type="CDD" id="cd13965">
    <property type="entry name" value="PT_UbiA_3"/>
    <property type="match status" value="1"/>
</dbReference>